<reference evidence="2" key="1">
    <citation type="submission" date="2021-10" db="EMBL/GenBank/DDBJ databases">
        <title>Streptomyces nigrumlapis sp.nov.,an antimicrobial producing actinobacterium isolated from Black Gobi rocks.</title>
        <authorList>
            <person name="Wen Y."/>
            <person name="Zhang W."/>
            <person name="Liu X.G."/>
        </authorList>
    </citation>
    <scope>NUCLEOTIDE SEQUENCE</scope>
    <source>
        <strain evidence="2">ST13-2-2</strain>
    </source>
</reference>
<gene>
    <name evidence="2" type="ORF">K9S39_40145</name>
</gene>
<keyword evidence="1" id="KW-0812">Transmembrane</keyword>
<dbReference type="Proteomes" id="UP000830115">
    <property type="component" value="Chromosome"/>
</dbReference>
<keyword evidence="3" id="KW-1185">Reference proteome</keyword>
<evidence type="ECO:0000256" key="1">
    <source>
        <dbReference type="SAM" id="Phobius"/>
    </source>
</evidence>
<organism evidence="2 3">
    <name type="scientific">Streptomyces halobius</name>
    <dbReference type="NCBI Taxonomy" id="2879846"/>
    <lineage>
        <taxon>Bacteria</taxon>
        <taxon>Bacillati</taxon>
        <taxon>Actinomycetota</taxon>
        <taxon>Actinomycetes</taxon>
        <taxon>Kitasatosporales</taxon>
        <taxon>Streptomycetaceae</taxon>
        <taxon>Streptomyces</taxon>
    </lineage>
</organism>
<proteinExistence type="predicted"/>
<sequence length="55" mass="5916">MTTTATRPKGFDDRISAPIVTLATARIDRRLMLCAVMLLLAPANFLAAAAPTRTE</sequence>
<evidence type="ECO:0000313" key="3">
    <source>
        <dbReference type="Proteomes" id="UP000830115"/>
    </source>
</evidence>
<dbReference type="EMBL" id="CP086322">
    <property type="protein sequence ID" value="UQA98208.1"/>
    <property type="molecule type" value="Genomic_DNA"/>
</dbReference>
<keyword evidence="1" id="KW-0472">Membrane</keyword>
<evidence type="ECO:0000313" key="2">
    <source>
        <dbReference type="EMBL" id="UQA98208.1"/>
    </source>
</evidence>
<protein>
    <submittedName>
        <fullName evidence="2">Uncharacterized protein</fullName>
    </submittedName>
</protein>
<feature type="transmembrane region" description="Helical" evidence="1">
    <location>
        <begin position="31"/>
        <end position="50"/>
    </location>
</feature>
<name>A0ABY4MKS1_9ACTN</name>
<accession>A0ABY4MKS1</accession>
<keyword evidence="1" id="KW-1133">Transmembrane helix</keyword>